<dbReference type="CDD" id="cd06260">
    <property type="entry name" value="DUF820-like"/>
    <property type="match status" value="1"/>
</dbReference>
<dbReference type="SUPFAM" id="SSF52980">
    <property type="entry name" value="Restriction endonuclease-like"/>
    <property type="match status" value="1"/>
</dbReference>
<dbReference type="Gene3D" id="3.90.1570.10">
    <property type="entry name" value="tt1808, chain A"/>
    <property type="match status" value="1"/>
</dbReference>
<dbReference type="PANTHER" id="PTHR36558:SF1">
    <property type="entry name" value="RESTRICTION ENDONUCLEASE DOMAIN-CONTAINING PROTEIN-RELATED"/>
    <property type="match status" value="1"/>
</dbReference>
<sequence length="200" mass="22720">MSAQQQIDWISEAEYRDGEEISPIKHEWFAGEVFAMAGGTFNHTRICGNVHTSAKAALRGRRCSAHNGEQRVKVEATGLHTYPDSVIFCPPARFEGTGDSTLLTPKVIFEVLSQSTESYDRTRKFDAYKRIETLTDYVLVAQNEIRVEHFRRAEGGWLLRVYTACEEILNLENVEIELPLSEIYEELEFPELPEAPPISP</sequence>
<evidence type="ECO:0000259" key="1">
    <source>
        <dbReference type="Pfam" id="PF05685"/>
    </source>
</evidence>
<dbReference type="PANTHER" id="PTHR36558">
    <property type="entry name" value="GLR1098 PROTEIN"/>
    <property type="match status" value="1"/>
</dbReference>
<accession>A0A2S8SWI2</accession>
<dbReference type="RefSeq" id="WP_105482449.1">
    <property type="nucleotide sequence ID" value="NZ_NIGF01000002.1"/>
</dbReference>
<keyword evidence="3" id="KW-1185">Reference proteome</keyword>
<name>A0A2S8SWI2_9BACT</name>
<dbReference type="GO" id="GO:0004519">
    <property type="term" value="F:endonuclease activity"/>
    <property type="evidence" value="ECO:0007669"/>
    <property type="project" value="UniProtKB-KW"/>
</dbReference>
<protein>
    <submittedName>
        <fullName evidence="2">Endonuclease, Uma2 family (Restriction endonuclease fold)</fullName>
    </submittedName>
</protein>
<evidence type="ECO:0000313" key="2">
    <source>
        <dbReference type="EMBL" id="PQV65134.1"/>
    </source>
</evidence>
<organism evidence="2 3">
    <name type="scientific">Abditibacterium utsteinense</name>
    <dbReference type="NCBI Taxonomy" id="1960156"/>
    <lineage>
        <taxon>Bacteria</taxon>
        <taxon>Pseudomonadati</taxon>
        <taxon>Abditibacteriota</taxon>
        <taxon>Abditibacteriia</taxon>
        <taxon>Abditibacteriales</taxon>
        <taxon>Abditibacteriaceae</taxon>
        <taxon>Abditibacterium</taxon>
    </lineage>
</organism>
<feature type="domain" description="Putative restriction endonuclease" evidence="1">
    <location>
        <begin position="21"/>
        <end position="174"/>
    </location>
</feature>
<evidence type="ECO:0000313" key="3">
    <source>
        <dbReference type="Proteomes" id="UP000237684"/>
    </source>
</evidence>
<keyword evidence="2" id="KW-0255">Endonuclease</keyword>
<dbReference type="InParanoid" id="A0A2S8SWI2"/>
<dbReference type="InterPro" id="IPR011335">
    <property type="entry name" value="Restrct_endonuc-II-like"/>
</dbReference>
<dbReference type="Pfam" id="PF05685">
    <property type="entry name" value="Uma2"/>
    <property type="match status" value="1"/>
</dbReference>
<keyword evidence="2" id="KW-0378">Hydrolase</keyword>
<gene>
    <name evidence="2" type="ORF">B1R32_102141</name>
</gene>
<dbReference type="Proteomes" id="UP000237684">
    <property type="component" value="Unassembled WGS sequence"/>
</dbReference>
<dbReference type="EMBL" id="NIGF01000002">
    <property type="protein sequence ID" value="PQV65134.1"/>
    <property type="molecule type" value="Genomic_DNA"/>
</dbReference>
<reference evidence="2 3" key="1">
    <citation type="journal article" date="2018" name="Syst. Appl. Microbiol.">
        <title>Abditibacterium utsteinense sp. nov., the first cultivated member of candidate phylum FBP, isolated from ice-free Antarctic soil samples.</title>
        <authorList>
            <person name="Tahon G."/>
            <person name="Tytgat B."/>
            <person name="Lebbe L."/>
            <person name="Carlier A."/>
            <person name="Willems A."/>
        </authorList>
    </citation>
    <scope>NUCLEOTIDE SEQUENCE [LARGE SCALE GENOMIC DNA]</scope>
    <source>
        <strain evidence="2 3">LMG 29911</strain>
    </source>
</reference>
<dbReference type="InterPro" id="IPR012296">
    <property type="entry name" value="Nuclease_put_TT1808"/>
</dbReference>
<keyword evidence="2" id="KW-0540">Nuclease</keyword>
<dbReference type="InterPro" id="IPR008538">
    <property type="entry name" value="Uma2"/>
</dbReference>
<proteinExistence type="predicted"/>
<dbReference type="AlphaFoldDB" id="A0A2S8SWI2"/>
<comment type="caution">
    <text evidence="2">The sequence shown here is derived from an EMBL/GenBank/DDBJ whole genome shotgun (WGS) entry which is preliminary data.</text>
</comment>
<dbReference type="OrthoDB" id="155284at2"/>